<dbReference type="EMBL" id="MU273587">
    <property type="protein sequence ID" value="KAI0031258.1"/>
    <property type="molecule type" value="Genomic_DNA"/>
</dbReference>
<proteinExistence type="predicted"/>
<sequence length="255" mass="28669">MQLSLVYENGFPPGYFILRSVACDRVLDVEKDSYEDDAPVCLYPSTESSLVESFRVPTSNNQVFFIDTAGALCSRSSGHAIDVDDGRLVLRHRRPVSQPYPNKYSHSLPSFHYDASTGHVTVTYASDPAYPDGTNPSGAWRERTYYLTSIPERKPRSVLDDAAEALERTLRSPLSLFSGLQAATTVPEAAFDLREDEIEEQERAEEAEIDDAVDKVRKVRVVGTTVEEDRRLGARARERRVWEVLPLRTVARKTV</sequence>
<reference evidence="1" key="1">
    <citation type="submission" date="2021-02" db="EMBL/GenBank/DDBJ databases">
        <authorList>
            <consortium name="DOE Joint Genome Institute"/>
            <person name="Ahrendt S."/>
            <person name="Looney B.P."/>
            <person name="Miyauchi S."/>
            <person name="Morin E."/>
            <person name="Drula E."/>
            <person name="Courty P.E."/>
            <person name="Chicoki N."/>
            <person name="Fauchery L."/>
            <person name="Kohler A."/>
            <person name="Kuo A."/>
            <person name="Labutti K."/>
            <person name="Pangilinan J."/>
            <person name="Lipzen A."/>
            <person name="Riley R."/>
            <person name="Andreopoulos W."/>
            <person name="He G."/>
            <person name="Johnson J."/>
            <person name="Barry K.W."/>
            <person name="Grigoriev I.V."/>
            <person name="Nagy L."/>
            <person name="Hibbett D."/>
            <person name="Henrissat B."/>
            <person name="Matheny P.B."/>
            <person name="Labbe J."/>
            <person name="Martin F."/>
        </authorList>
    </citation>
    <scope>NUCLEOTIDE SEQUENCE</scope>
    <source>
        <strain evidence="1">EC-137</strain>
    </source>
</reference>
<protein>
    <submittedName>
        <fullName evidence="1">Uncharacterized protein</fullName>
    </submittedName>
</protein>
<evidence type="ECO:0000313" key="1">
    <source>
        <dbReference type="EMBL" id="KAI0031258.1"/>
    </source>
</evidence>
<comment type="caution">
    <text evidence="1">The sequence shown here is derived from an EMBL/GenBank/DDBJ whole genome shotgun (WGS) entry which is preliminary data.</text>
</comment>
<reference evidence="1" key="2">
    <citation type="journal article" date="2022" name="New Phytol.">
        <title>Evolutionary transition to the ectomycorrhizal habit in the genomes of a hyperdiverse lineage of mushroom-forming fungi.</title>
        <authorList>
            <person name="Looney B."/>
            <person name="Miyauchi S."/>
            <person name="Morin E."/>
            <person name="Drula E."/>
            <person name="Courty P.E."/>
            <person name="Kohler A."/>
            <person name="Kuo A."/>
            <person name="LaButti K."/>
            <person name="Pangilinan J."/>
            <person name="Lipzen A."/>
            <person name="Riley R."/>
            <person name="Andreopoulos W."/>
            <person name="He G."/>
            <person name="Johnson J."/>
            <person name="Nolan M."/>
            <person name="Tritt A."/>
            <person name="Barry K.W."/>
            <person name="Grigoriev I.V."/>
            <person name="Nagy L.G."/>
            <person name="Hibbett D."/>
            <person name="Henrissat B."/>
            <person name="Matheny P.B."/>
            <person name="Labbe J."/>
            <person name="Martin F.M."/>
        </authorList>
    </citation>
    <scope>NUCLEOTIDE SEQUENCE</scope>
    <source>
        <strain evidence="1">EC-137</strain>
    </source>
</reference>
<name>A0ACB8QHD4_9AGAM</name>
<evidence type="ECO:0000313" key="2">
    <source>
        <dbReference type="Proteomes" id="UP000814128"/>
    </source>
</evidence>
<accession>A0ACB8QHD4</accession>
<dbReference type="Proteomes" id="UP000814128">
    <property type="component" value="Unassembled WGS sequence"/>
</dbReference>
<organism evidence="1 2">
    <name type="scientific">Vararia minispora EC-137</name>
    <dbReference type="NCBI Taxonomy" id="1314806"/>
    <lineage>
        <taxon>Eukaryota</taxon>
        <taxon>Fungi</taxon>
        <taxon>Dikarya</taxon>
        <taxon>Basidiomycota</taxon>
        <taxon>Agaricomycotina</taxon>
        <taxon>Agaricomycetes</taxon>
        <taxon>Russulales</taxon>
        <taxon>Lachnocladiaceae</taxon>
        <taxon>Vararia</taxon>
    </lineage>
</organism>
<gene>
    <name evidence="1" type="ORF">K488DRAFT_52469</name>
</gene>
<keyword evidence="2" id="KW-1185">Reference proteome</keyword>